<dbReference type="AlphaFoldDB" id="A0A0H5S9G7"/>
<evidence type="ECO:0000259" key="1">
    <source>
        <dbReference type="Pfam" id="PF24338"/>
    </source>
</evidence>
<evidence type="ECO:0000259" key="5">
    <source>
        <dbReference type="Pfam" id="PF24343"/>
    </source>
</evidence>
<dbReference type="InterPro" id="IPR057147">
    <property type="entry name" value="OB_DEPS-1_3rd"/>
</dbReference>
<reference evidence="6" key="2">
    <citation type="submission" date="2012-12" db="EMBL/GenBank/DDBJ databases">
        <authorList>
            <person name="Gao Y.W."/>
            <person name="Fan S.T."/>
            <person name="Sun H.T."/>
            <person name="Wang Z."/>
            <person name="Gao X.L."/>
            <person name="Li Y.G."/>
            <person name="Wang T.C."/>
            <person name="Zhang K."/>
            <person name="Xu W.W."/>
            <person name="Yu Z.J."/>
            <person name="Xia X.Z."/>
        </authorList>
    </citation>
    <scope>NUCLEOTIDE SEQUENCE</scope>
    <source>
        <strain evidence="6">FR3</strain>
    </source>
</reference>
<dbReference type="InterPro" id="IPR055929">
    <property type="entry name" value="DUF7506"/>
</dbReference>
<dbReference type="Pfam" id="PF24339">
    <property type="entry name" value="OB_DEPS-1_3rd"/>
    <property type="match status" value="1"/>
</dbReference>
<dbReference type="Pfam" id="PF24343">
    <property type="entry name" value="OB_DEPS-1_1st"/>
    <property type="match status" value="1"/>
</dbReference>
<protein>
    <submittedName>
        <fullName evidence="6">Bm10306</fullName>
    </submittedName>
</protein>
<evidence type="ECO:0000259" key="2">
    <source>
        <dbReference type="Pfam" id="PF24339"/>
    </source>
</evidence>
<feature type="domain" description="DUF7506" evidence="1">
    <location>
        <begin position="273"/>
        <end position="366"/>
    </location>
</feature>
<feature type="domain" description="P-granule-associated protein DEPS-1 third OB-fold" evidence="2">
    <location>
        <begin position="208"/>
        <end position="269"/>
    </location>
</feature>
<organism evidence="6">
    <name type="scientific">Brugia malayi</name>
    <name type="common">Filarial nematode worm</name>
    <dbReference type="NCBI Taxonomy" id="6279"/>
    <lineage>
        <taxon>Eukaryota</taxon>
        <taxon>Metazoa</taxon>
        <taxon>Ecdysozoa</taxon>
        <taxon>Nematoda</taxon>
        <taxon>Chromadorea</taxon>
        <taxon>Rhabditida</taxon>
        <taxon>Spirurina</taxon>
        <taxon>Spiruromorpha</taxon>
        <taxon>Filarioidea</taxon>
        <taxon>Onchocercidae</taxon>
        <taxon>Brugia</taxon>
    </lineage>
</organism>
<evidence type="ECO:0000259" key="4">
    <source>
        <dbReference type="Pfam" id="PF24342"/>
    </source>
</evidence>
<gene>
    <name evidence="6" type="ORF">Bm10306</name>
    <name evidence="6" type="ORF">BM_Bm10306</name>
</gene>
<reference evidence="6" key="1">
    <citation type="journal article" date="2007" name="Science">
        <title>Draft genome of the filarial nematode parasite Brugia malayi.</title>
        <authorList>
            <person name="Ghedin E."/>
            <person name="Wang S."/>
            <person name="Spiro D."/>
            <person name="Caler E."/>
            <person name="Zhao Q."/>
            <person name="Crabtree J."/>
            <person name="Allen J.E."/>
            <person name="Delcher A.L."/>
            <person name="Guiliano D.B."/>
            <person name="Miranda-Saavedra D."/>
            <person name="Angiuoli S.V."/>
            <person name="Creasy T."/>
            <person name="Amedeo P."/>
            <person name="Haas B."/>
            <person name="El-Sayed N.M."/>
            <person name="Wortman J.R."/>
            <person name="Feldblyum T."/>
            <person name="Tallon L."/>
            <person name="Schatz M."/>
            <person name="Shumway M."/>
            <person name="Koo H."/>
            <person name="Salzberg S.L."/>
            <person name="Schobel S."/>
            <person name="Pertea M."/>
            <person name="Pop M."/>
            <person name="White O."/>
            <person name="Barton G.J."/>
            <person name="Carlow C.K."/>
            <person name="Crawford M.J."/>
            <person name="Daub J."/>
            <person name="Dimmic M.W."/>
            <person name="Estes C.F."/>
            <person name="Foster J.M."/>
            <person name="Ganatra M."/>
            <person name="Gregory W.F."/>
            <person name="Johnson N.M."/>
            <person name="Jin J."/>
            <person name="Komuniecki R."/>
            <person name="Korf I."/>
            <person name="Kumar S."/>
            <person name="Laney S."/>
            <person name="Li B.W."/>
            <person name="Li W."/>
            <person name="Lindblom T.H."/>
            <person name="Lustigman S."/>
            <person name="Ma D."/>
            <person name="Maina C.V."/>
            <person name="Martin D.M."/>
            <person name="McCarter J.P."/>
            <person name="McReynolds L."/>
            <person name="Mitreva M."/>
            <person name="Nutman T.B."/>
            <person name="Parkinson J."/>
            <person name="Peregrin-Alvarez J.M."/>
            <person name="Poole C."/>
            <person name="Ren Q."/>
            <person name="Saunders L."/>
            <person name="Sluder A.E."/>
            <person name="Smith K."/>
            <person name="Stanke M."/>
            <person name="Unnasch T.R."/>
            <person name="Ware J."/>
            <person name="Wei A.D."/>
            <person name="Weil G."/>
            <person name="Williams D.J."/>
            <person name="Zhang Y."/>
            <person name="Williams S.A."/>
            <person name="Fraser-Liggett C."/>
            <person name="Slatko B."/>
            <person name="Blaxter M.L."/>
            <person name="Scott A.L."/>
        </authorList>
    </citation>
    <scope>NUCLEOTIDE SEQUENCE</scope>
    <source>
        <strain evidence="6">FR3</strain>
    </source>
</reference>
<dbReference type="InterPro" id="IPR057139">
    <property type="entry name" value="OB_DEPS-1_1st"/>
</dbReference>
<evidence type="ECO:0000313" key="6">
    <source>
        <dbReference type="EMBL" id="CRZ24785.1"/>
    </source>
</evidence>
<feature type="domain" description="P-granule-associated protein DEPS-1 first OB-fold" evidence="5">
    <location>
        <begin position="7"/>
        <end position="86"/>
    </location>
</feature>
<dbReference type="InterPro" id="IPR057143">
    <property type="entry name" value="OB_DEPS-1_2nd"/>
</dbReference>
<dbReference type="Pfam" id="PF24342">
    <property type="entry name" value="OB_DEPS-1_2nd"/>
    <property type="match status" value="1"/>
</dbReference>
<proteinExistence type="predicted"/>
<dbReference type="OMA" id="KLVPGTW"/>
<feature type="domain" description="P-granule-associated protein DEPS-1 second OB-fold" evidence="4">
    <location>
        <begin position="92"/>
        <end position="170"/>
    </location>
</feature>
<sequence length="597" mass="67722">MGQLKMYGVVVTPPLNETEIMHVVYVGEKIPLLFIKRIPISNRAKLTKKEYKDLEKAERSRSLMFGDWIEFEESDVIEGCIEKYVKIFPLSSCRSSGDHLQIESTCVFSPSARGWENECYCELFGKVRVDPELRNCFLADVAYRCWISVEVTRISSLNVELAEYIDVSEELNLVNEAPWNHKDPRFVTIVSSDTDEGDSDSKQISFPYEIYGVPGVLVSERNVYSSQYPDVKIVLAYVRRGRHTPVGSRIQFNAYYSIPLQSYVIRSYRALVKQSFVAKPFQFGSQFLLEIYAKWEPNLPMGHLWSENKDFGLIYDTDGLLLPIFLGKNPYAPVCVHVADIGPSRLSRFAIKDLSDMTTTEANVAMNTSYAELSDDGFVLGDGSLLASRYLYLKIRFDSSSQKGWDKLVPGTWVKFTASSPAGIPDFRIKTWSLTTNPLLVQIHAFPTCSGHVFEASGFFDEELSALKSTVFGFIEIPREKRSLMIPRDKGVTIVWVREDKRNKRARFVLHSVEAPQTVDDGNDTEKKSLGSLMNEAEQCYVIEKFILPCKRIDCKGKQLLKRCFNNRAVVNSLIQASTDELLTGIVKLLTAEKLES</sequence>
<dbReference type="Pfam" id="PF24341">
    <property type="entry name" value="OB_DEPS-1_6th"/>
    <property type="match status" value="1"/>
</dbReference>
<dbReference type="Pfam" id="PF24338">
    <property type="entry name" value="DUF7506"/>
    <property type="match status" value="1"/>
</dbReference>
<accession>A0A0H5S9G7</accession>
<dbReference type="EMBL" id="LN856986">
    <property type="protein sequence ID" value="CRZ24785.1"/>
    <property type="molecule type" value="Genomic_DNA"/>
</dbReference>
<dbReference type="InterPro" id="IPR057144">
    <property type="entry name" value="OB_DEPS-1_6th"/>
</dbReference>
<feature type="domain" description="P-granule-associated protein DEPS-1 sixth OB-fold" evidence="3">
    <location>
        <begin position="452"/>
        <end position="514"/>
    </location>
</feature>
<evidence type="ECO:0000259" key="3">
    <source>
        <dbReference type="Pfam" id="PF24341"/>
    </source>
</evidence>
<name>A0A0H5S9G7_BRUMA</name>